<gene>
    <name evidence="2" type="ORF">Faunusvirus2_5</name>
</gene>
<protein>
    <submittedName>
        <fullName evidence="2">Uncharacterized protein</fullName>
    </submittedName>
</protein>
<accession>A0A3G4ZVX9</accession>
<sequence>MSAKLHAQEKKLDRELQEADDHLDTLKRTGDDVTSEYPFWQKRRSALAVQLGDARVAIEEYEEQAAGVDQQWNAQIATLRAQLKGMVDTACGREAEQKCIAVMEQINKLRALRAGKGEVDAEGVEEKESE</sequence>
<evidence type="ECO:0000256" key="1">
    <source>
        <dbReference type="SAM" id="MobiDB-lite"/>
    </source>
</evidence>
<organism evidence="2">
    <name type="scientific">Faunusvirus sp</name>
    <dbReference type="NCBI Taxonomy" id="2487766"/>
    <lineage>
        <taxon>Viruses</taxon>
        <taxon>Varidnaviria</taxon>
        <taxon>Bamfordvirae</taxon>
        <taxon>Nucleocytoviricota</taxon>
        <taxon>Megaviricetes</taxon>
        <taxon>Imitervirales</taxon>
        <taxon>Mimiviridae</taxon>
    </lineage>
</organism>
<reference evidence="2" key="1">
    <citation type="submission" date="2018-10" db="EMBL/GenBank/DDBJ databases">
        <title>Hidden diversity of soil giant viruses.</title>
        <authorList>
            <person name="Schulz F."/>
            <person name="Alteio L."/>
            <person name="Goudeau D."/>
            <person name="Ryan E.M."/>
            <person name="Malmstrom R.R."/>
            <person name="Blanchard J."/>
            <person name="Woyke T."/>
        </authorList>
    </citation>
    <scope>NUCLEOTIDE SEQUENCE</scope>
    <source>
        <strain evidence="2">FNV1</strain>
    </source>
</reference>
<dbReference type="EMBL" id="MK072133">
    <property type="protein sequence ID" value="AYV79058.1"/>
    <property type="molecule type" value="Genomic_DNA"/>
</dbReference>
<proteinExistence type="predicted"/>
<evidence type="ECO:0000313" key="2">
    <source>
        <dbReference type="EMBL" id="AYV79058.1"/>
    </source>
</evidence>
<name>A0A3G4ZVX9_9VIRU</name>
<feature type="region of interest" description="Disordered" evidence="1">
    <location>
        <begin position="1"/>
        <end position="28"/>
    </location>
</feature>